<dbReference type="AlphaFoldDB" id="A0AAE0VLR0"/>
<dbReference type="Proteomes" id="UP001195483">
    <property type="component" value="Unassembled WGS sequence"/>
</dbReference>
<dbReference type="EMBL" id="JAEAOA010001006">
    <property type="protein sequence ID" value="KAK3581355.1"/>
    <property type="molecule type" value="Genomic_DNA"/>
</dbReference>
<reference evidence="1" key="1">
    <citation type="journal article" date="2021" name="Genome Biol. Evol.">
        <title>A High-Quality Reference Genome for a Parasitic Bivalve with Doubly Uniparental Inheritance (Bivalvia: Unionida).</title>
        <authorList>
            <person name="Smith C.H."/>
        </authorList>
    </citation>
    <scope>NUCLEOTIDE SEQUENCE</scope>
    <source>
        <strain evidence="1">CHS0354</strain>
    </source>
</reference>
<evidence type="ECO:0000313" key="1">
    <source>
        <dbReference type="EMBL" id="KAK3581355.1"/>
    </source>
</evidence>
<reference evidence="1" key="2">
    <citation type="journal article" date="2021" name="Genome Biol. Evol.">
        <title>Developing a high-quality reference genome for a parasitic bivalve with doubly uniparental inheritance (Bivalvia: Unionida).</title>
        <authorList>
            <person name="Smith C.H."/>
        </authorList>
    </citation>
    <scope>NUCLEOTIDE SEQUENCE</scope>
    <source>
        <strain evidence="1">CHS0354</strain>
        <tissue evidence="1">Mantle</tissue>
    </source>
</reference>
<comment type="caution">
    <text evidence="1">The sequence shown here is derived from an EMBL/GenBank/DDBJ whole genome shotgun (WGS) entry which is preliminary data.</text>
</comment>
<name>A0AAE0VLR0_9BIVA</name>
<evidence type="ECO:0000313" key="2">
    <source>
        <dbReference type="Proteomes" id="UP001195483"/>
    </source>
</evidence>
<keyword evidence="2" id="KW-1185">Reference proteome</keyword>
<protein>
    <submittedName>
        <fullName evidence="1">Uncharacterized protein</fullName>
    </submittedName>
</protein>
<sequence>MKLRKFSEIQEISDMMYLYIIWIPLTTILLWSETTLGKKVFKLEAESYWTSFIYRQAASQVKTIPMQENDVMAIPFCIRRTTVVTVKNILYTNDGPENVFSLSIDGTPIGYATSHNKSNRGELWNLISRTGQVGEPLLVSGGPHRLQLYILPPDRTTRTDPYGIEVDAVQLEVDDDDMTDHYIHCWKTLCNDDITYRERHRDRNDVPSAKIVQMSIKTECVEEDNIKIPVYHENLRQFRITAMPPKYRTFWQYKTADFDGCPEYSDFHWQYLTVVCSPDAASRKHKTSFLSFHKSVSKSLNCILKIEFDLEGMHFGKTNAHIGSHLIIKLAKGQNEIIAVPHYGVMKNDSMYVVDLNPAILNNVTDAYLWELPDFTWAQKEPGKEKLNQIFIEVPSGTTFSELYLRRRPERDQIETDIYDNNQVKIQKVEFDFWWRDPVIESGIEQNMTVYVDTLEGEIFQGFAHYIRFIEKRVWSPNGDMDQTFVLYQDGSARILPIVPHGLNTYVAFGNDIVIGQADPHHFRPHAPIRKLVIHPHAHLIYAYYHDGGSAIIHLFSSVEQTNVTVTNVSFVNNFKPFAIFRSTWVEDGRSKVDHVTVNGLPADHILLDKWKELYGTTFIFFRQCVSIYNTQSPDYAIDILSDMEV</sequence>
<gene>
    <name evidence="1" type="ORF">CHS0354_016198</name>
</gene>
<organism evidence="1 2">
    <name type="scientific">Potamilus streckersoni</name>
    <dbReference type="NCBI Taxonomy" id="2493646"/>
    <lineage>
        <taxon>Eukaryota</taxon>
        <taxon>Metazoa</taxon>
        <taxon>Spiralia</taxon>
        <taxon>Lophotrochozoa</taxon>
        <taxon>Mollusca</taxon>
        <taxon>Bivalvia</taxon>
        <taxon>Autobranchia</taxon>
        <taxon>Heteroconchia</taxon>
        <taxon>Palaeoheterodonta</taxon>
        <taxon>Unionida</taxon>
        <taxon>Unionoidea</taxon>
        <taxon>Unionidae</taxon>
        <taxon>Ambleminae</taxon>
        <taxon>Lampsilini</taxon>
        <taxon>Potamilus</taxon>
    </lineage>
</organism>
<proteinExistence type="predicted"/>
<accession>A0AAE0VLR0</accession>
<reference evidence="1" key="3">
    <citation type="submission" date="2023-05" db="EMBL/GenBank/DDBJ databases">
        <authorList>
            <person name="Smith C.H."/>
        </authorList>
    </citation>
    <scope>NUCLEOTIDE SEQUENCE</scope>
    <source>
        <strain evidence="1">CHS0354</strain>
        <tissue evidence="1">Mantle</tissue>
    </source>
</reference>